<dbReference type="Proteomes" id="UP001377567">
    <property type="component" value="Unassembled WGS sequence"/>
</dbReference>
<evidence type="ECO:0000313" key="3">
    <source>
        <dbReference type="EMBL" id="GMM57481.1"/>
    </source>
</evidence>
<sequence length="450" mass="49899">MASNINCENQPYSIPNLCQQITSPDVLDDDPFGVKLAGAENYHLWFKRLRHHLLSAALELSEYARTGDIQCTVNEFHMDTTTRDSVISMVNNSLIEIIKNSTVGDPHKTVMDALTYNTDETGKTLLDKMKELYSKPTVYSTVMKWNELFNCSSESVHEKVDLIKSVTRDVFDLRAIAEEVGPTDQATVDKLADKLSQKHDEFMAYLLIALSPDDQENCIDHLGANKSITLAEVKARIALRTSLKSHETHTPAVPNTRKPKKKRRNKHSQCGVCGGAYHPLRKCELLRARMPNAPIFQSEPTNNSNSSDRSSSCTVFDMNADDLMLGDRSDPIAEDGKSDWVICNGFTVHACVDKSLFTDFQPSQGTTLSGAAGGAPILGYGNVTVGHITLQNTAYVPSLPVNIFSIQRTMSRCNYDLQHSGTELHFVDQDGRRILLGTAKDGLYHLNTST</sequence>
<dbReference type="Pfam" id="PF17241">
    <property type="entry name" value="Retrotran_gag_4"/>
    <property type="match status" value="1"/>
</dbReference>
<gene>
    <name evidence="3" type="ORF">DAKH74_040970</name>
</gene>
<accession>A0AAV5S1A0</accession>
<keyword evidence="4" id="KW-1185">Reference proteome</keyword>
<feature type="domain" description="Retrovirus-related Pol polyprotein from transposon TNT 1-94-like beta-barrel" evidence="2">
    <location>
        <begin position="340"/>
        <end position="410"/>
    </location>
</feature>
<feature type="region of interest" description="Disordered" evidence="1">
    <location>
        <begin position="244"/>
        <end position="268"/>
    </location>
</feature>
<evidence type="ECO:0000259" key="2">
    <source>
        <dbReference type="Pfam" id="PF22936"/>
    </source>
</evidence>
<dbReference type="InterPro" id="IPR054722">
    <property type="entry name" value="PolX-like_BBD"/>
</dbReference>
<feature type="compositionally biased region" description="Basic residues" evidence="1">
    <location>
        <begin position="257"/>
        <end position="267"/>
    </location>
</feature>
<dbReference type="EMBL" id="BTGD01000013">
    <property type="protein sequence ID" value="GMM57481.1"/>
    <property type="molecule type" value="Genomic_DNA"/>
</dbReference>
<protein>
    <recommendedName>
        <fullName evidence="2">Retrovirus-related Pol polyprotein from transposon TNT 1-94-like beta-barrel domain-containing protein</fullName>
    </recommendedName>
</protein>
<organism evidence="3 4">
    <name type="scientific">Maudiozyma humilis</name>
    <name type="common">Sour dough yeast</name>
    <name type="synonym">Kazachstania humilis</name>
    <dbReference type="NCBI Taxonomy" id="51915"/>
    <lineage>
        <taxon>Eukaryota</taxon>
        <taxon>Fungi</taxon>
        <taxon>Dikarya</taxon>
        <taxon>Ascomycota</taxon>
        <taxon>Saccharomycotina</taxon>
        <taxon>Saccharomycetes</taxon>
        <taxon>Saccharomycetales</taxon>
        <taxon>Saccharomycetaceae</taxon>
        <taxon>Maudiozyma</taxon>
    </lineage>
</organism>
<dbReference type="Pfam" id="PF22936">
    <property type="entry name" value="Pol_BBD"/>
    <property type="match status" value="1"/>
</dbReference>
<dbReference type="AlphaFoldDB" id="A0AAV5S1A0"/>
<evidence type="ECO:0000313" key="4">
    <source>
        <dbReference type="Proteomes" id="UP001377567"/>
    </source>
</evidence>
<dbReference type="InterPro" id="IPR035179">
    <property type="entry name" value="DUF5314"/>
</dbReference>
<reference evidence="3 4" key="1">
    <citation type="journal article" date="2023" name="Elife">
        <title>Identification of key yeast species and microbe-microbe interactions impacting larval growth of Drosophila in the wild.</title>
        <authorList>
            <person name="Mure A."/>
            <person name="Sugiura Y."/>
            <person name="Maeda R."/>
            <person name="Honda K."/>
            <person name="Sakurai N."/>
            <person name="Takahashi Y."/>
            <person name="Watada M."/>
            <person name="Katoh T."/>
            <person name="Gotoh A."/>
            <person name="Gotoh Y."/>
            <person name="Taniguchi I."/>
            <person name="Nakamura K."/>
            <person name="Hayashi T."/>
            <person name="Katayama T."/>
            <person name="Uemura T."/>
            <person name="Hattori Y."/>
        </authorList>
    </citation>
    <scope>NUCLEOTIDE SEQUENCE [LARGE SCALE GENOMIC DNA]</scope>
    <source>
        <strain evidence="3 4">KH-74</strain>
    </source>
</reference>
<comment type="caution">
    <text evidence="3">The sequence shown here is derived from an EMBL/GenBank/DDBJ whole genome shotgun (WGS) entry which is preliminary data.</text>
</comment>
<proteinExistence type="predicted"/>
<evidence type="ECO:0000256" key="1">
    <source>
        <dbReference type="SAM" id="MobiDB-lite"/>
    </source>
</evidence>
<name>A0AAV5S1A0_MAUHU</name>